<keyword evidence="1" id="KW-0175">Coiled coil</keyword>
<feature type="coiled-coil region" evidence="1">
    <location>
        <begin position="13"/>
        <end position="40"/>
    </location>
</feature>
<reference evidence="4" key="1">
    <citation type="journal article" date="2019" name="Int. J. Syst. Evol. Microbiol.">
        <title>The Global Catalogue of Microorganisms (GCM) 10K type strain sequencing project: providing services to taxonomists for standard genome sequencing and annotation.</title>
        <authorList>
            <consortium name="The Broad Institute Genomics Platform"/>
            <consortium name="The Broad Institute Genome Sequencing Center for Infectious Disease"/>
            <person name="Wu L."/>
            <person name="Ma J."/>
        </authorList>
    </citation>
    <scope>NUCLEOTIDE SEQUENCE [LARGE SCALE GENOMIC DNA]</scope>
    <source>
        <strain evidence="4">CGMCC 1.12295</strain>
    </source>
</reference>
<gene>
    <name evidence="3" type="primary">gerPC</name>
    <name evidence="3" type="ORF">ACFSCZ_14975</name>
</gene>
<dbReference type="Proteomes" id="UP001597301">
    <property type="component" value="Unassembled WGS sequence"/>
</dbReference>
<proteinExistence type="predicted"/>
<dbReference type="EMBL" id="JBHUEO010000055">
    <property type="protein sequence ID" value="MFD1708026.1"/>
    <property type="molecule type" value="Genomic_DNA"/>
</dbReference>
<evidence type="ECO:0000256" key="2">
    <source>
        <dbReference type="SAM" id="MobiDB-lite"/>
    </source>
</evidence>
<sequence length="207" mass="24268">MQTYTIHQLYAFLESQQKEIARLKRSLHDLSIELKQLKEKPSVTVERLEYKFDQLKVETLEGTLNIGINPSDLNDIEDLSIPENSQTNIAVRHPELYERTLKKLHHYIDHELETIIKNAESQKVKSLDEPYIQMIKEDIRKQVPARIDHYLKLFSSHVRSEEIKEELFDKVYQTLLADMNRAINEFLSKMPQHEGGTDLNGAERSEP</sequence>
<feature type="compositionally biased region" description="Basic and acidic residues" evidence="2">
    <location>
        <begin position="191"/>
        <end position="207"/>
    </location>
</feature>
<protein>
    <submittedName>
        <fullName evidence="3">Spore germination protein GerPC</fullName>
    </submittedName>
</protein>
<comment type="caution">
    <text evidence="3">The sequence shown here is derived from an EMBL/GenBank/DDBJ whole genome shotgun (WGS) entry which is preliminary data.</text>
</comment>
<feature type="region of interest" description="Disordered" evidence="2">
    <location>
        <begin position="188"/>
        <end position="207"/>
    </location>
</feature>
<name>A0ABW4KMI4_9BACI</name>
<accession>A0ABW4KMI4</accession>
<dbReference type="Pfam" id="PF10737">
    <property type="entry name" value="GerPC"/>
    <property type="match status" value="1"/>
</dbReference>
<organism evidence="3 4">
    <name type="scientific">Siminovitchia sediminis</name>
    <dbReference type="NCBI Taxonomy" id="1274353"/>
    <lineage>
        <taxon>Bacteria</taxon>
        <taxon>Bacillati</taxon>
        <taxon>Bacillota</taxon>
        <taxon>Bacilli</taxon>
        <taxon>Bacillales</taxon>
        <taxon>Bacillaceae</taxon>
        <taxon>Siminovitchia</taxon>
    </lineage>
</organism>
<dbReference type="InterPro" id="IPR019673">
    <property type="entry name" value="Spore_germination_GerPC"/>
</dbReference>
<keyword evidence="4" id="KW-1185">Reference proteome</keyword>
<evidence type="ECO:0000256" key="1">
    <source>
        <dbReference type="SAM" id="Coils"/>
    </source>
</evidence>
<dbReference type="RefSeq" id="WP_380774913.1">
    <property type="nucleotide sequence ID" value="NZ_JBHUEO010000055.1"/>
</dbReference>
<evidence type="ECO:0000313" key="4">
    <source>
        <dbReference type="Proteomes" id="UP001597301"/>
    </source>
</evidence>
<evidence type="ECO:0000313" key="3">
    <source>
        <dbReference type="EMBL" id="MFD1708026.1"/>
    </source>
</evidence>